<keyword evidence="2" id="KW-0812">Transmembrane</keyword>
<proteinExistence type="predicted"/>
<evidence type="ECO:0000313" key="3">
    <source>
        <dbReference type="EMBL" id="OAQ28269.1"/>
    </source>
</evidence>
<keyword evidence="4" id="KW-1185">Reference proteome</keyword>
<protein>
    <submittedName>
        <fullName evidence="3">Uncharacterized protein</fullName>
    </submittedName>
</protein>
<reference evidence="3 4" key="1">
    <citation type="submission" date="2016-05" db="EMBL/GenBank/DDBJ databases">
        <title>Genome sequencing reveals origins of a unique bacterial endosymbiosis in the earliest lineages of terrestrial Fungi.</title>
        <authorList>
            <consortium name="DOE Joint Genome Institute"/>
            <person name="Uehling J."/>
            <person name="Gryganskyi A."/>
            <person name="Hameed K."/>
            <person name="Tschaplinski T."/>
            <person name="Misztal P."/>
            <person name="Wu S."/>
            <person name="Desiro A."/>
            <person name="Vande Pol N."/>
            <person name="Du Z.-Y."/>
            <person name="Zienkiewicz A."/>
            <person name="Zienkiewicz K."/>
            <person name="Morin E."/>
            <person name="Tisserant E."/>
            <person name="Splivallo R."/>
            <person name="Hainaut M."/>
            <person name="Henrissat B."/>
            <person name="Ohm R."/>
            <person name="Kuo A."/>
            <person name="Yan J."/>
            <person name="Lipzen A."/>
            <person name="Nolan M."/>
            <person name="Labutti K."/>
            <person name="Barry K."/>
            <person name="Goldstein A."/>
            <person name="Labbe J."/>
            <person name="Schadt C."/>
            <person name="Tuskan G."/>
            <person name="Grigoriev I."/>
            <person name="Martin F."/>
            <person name="Vilgalys R."/>
            <person name="Bonito G."/>
        </authorList>
    </citation>
    <scope>NUCLEOTIDE SEQUENCE [LARGE SCALE GENOMIC DNA]</scope>
    <source>
        <strain evidence="3 4">AG-77</strain>
    </source>
</reference>
<evidence type="ECO:0000256" key="2">
    <source>
        <dbReference type="SAM" id="Phobius"/>
    </source>
</evidence>
<feature type="transmembrane region" description="Helical" evidence="2">
    <location>
        <begin position="109"/>
        <end position="126"/>
    </location>
</feature>
<organism evidence="3 4">
    <name type="scientific">Linnemannia elongata AG-77</name>
    <dbReference type="NCBI Taxonomy" id="1314771"/>
    <lineage>
        <taxon>Eukaryota</taxon>
        <taxon>Fungi</taxon>
        <taxon>Fungi incertae sedis</taxon>
        <taxon>Mucoromycota</taxon>
        <taxon>Mortierellomycotina</taxon>
        <taxon>Mortierellomycetes</taxon>
        <taxon>Mortierellales</taxon>
        <taxon>Mortierellaceae</taxon>
        <taxon>Linnemannia</taxon>
    </lineage>
</organism>
<sequence length="144" mass="16800">MSSVASVEMVVVVVGWITNKVQRRIKRKESEHKKKSEKAKGKHKDRTHTALFSLLFVPLSLSVLSLVLTLSFFLFFSYWRHRKETQRVVGVQCIQTRSSLKRGTKKEPALFSLLLLFFFFFLVHNSRTQFIFLVRSFTSRSTQA</sequence>
<gene>
    <name evidence="3" type="ORF">K457DRAFT_1441005</name>
</gene>
<dbReference type="EMBL" id="KV442050">
    <property type="protein sequence ID" value="OAQ28269.1"/>
    <property type="molecule type" value="Genomic_DNA"/>
</dbReference>
<accession>A0A197JVF1</accession>
<keyword evidence="2" id="KW-0472">Membrane</keyword>
<evidence type="ECO:0000256" key="1">
    <source>
        <dbReference type="SAM" id="MobiDB-lite"/>
    </source>
</evidence>
<keyword evidence="2" id="KW-1133">Transmembrane helix</keyword>
<name>A0A197JVF1_9FUNG</name>
<feature type="transmembrane region" description="Helical" evidence="2">
    <location>
        <begin position="50"/>
        <end position="79"/>
    </location>
</feature>
<feature type="region of interest" description="Disordered" evidence="1">
    <location>
        <begin position="25"/>
        <end position="44"/>
    </location>
</feature>
<dbReference type="Proteomes" id="UP000078512">
    <property type="component" value="Unassembled WGS sequence"/>
</dbReference>
<evidence type="ECO:0000313" key="4">
    <source>
        <dbReference type="Proteomes" id="UP000078512"/>
    </source>
</evidence>
<dbReference type="AlphaFoldDB" id="A0A197JVF1"/>
<feature type="compositionally biased region" description="Basic residues" evidence="1">
    <location>
        <begin position="35"/>
        <end position="44"/>
    </location>
</feature>